<dbReference type="Gene3D" id="1.20.120.910">
    <property type="entry name" value="DksA, coiled-coil domain"/>
    <property type="match status" value="1"/>
</dbReference>
<dbReference type="PROSITE" id="PS01102">
    <property type="entry name" value="ZF_DKSA_1"/>
    <property type="match status" value="1"/>
</dbReference>
<feature type="domain" description="Zinc finger DksA/TraR C4-type" evidence="5">
    <location>
        <begin position="85"/>
        <end position="120"/>
    </location>
</feature>
<dbReference type="OrthoDB" id="1121111at2"/>
<keyword evidence="1" id="KW-0479">Metal-binding</keyword>
<dbReference type="PROSITE" id="PS51128">
    <property type="entry name" value="ZF_DKSA_2"/>
    <property type="match status" value="1"/>
</dbReference>
<name>V4RQN9_9HYPH</name>
<dbReference type="PANTHER" id="PTHR33823">
    <property type="entry name" value="RNA POLYMERASE-BINDING TRANSCRIPTION FACTOR DKSA-RELATED"/>
    <property type="match status" value="1"/>
</dbReference>
<dbReference type="InterPro" id="IPR020458">
    <property type="entry name" value="Znf_DskA_TraR_CS"/>
</dbReference>
<keyword evidence="3" id="KW-0862">Zinc</keyword>
<dbReference type="EMBL" id="AWXZ01000020">
    <property type="protein sequence ID" value="ESR25440.1"/>
    <property type="molecule type" value="Genomic_DNA"/>
</dbReference>
<evidence type="ECO:0000313" key="7">
    <source>
        <dbReference type="Proteomes" id="UP000017819"/>
    </source>
</evidence>
<dbReference type="STRING" id="631454.N177_1735"/>
<keyword evidence="2" id="KW-0863">Zinc-finger</keyword>
<evidence type="ECO:0000313" key="6">
    <source>
        <dbReference type="EMBL" id="ESR25440.1"/>
    </source>
</evidence>
<dbReference type="PANTHER" id="PTHR33823:SF4">
    <property type="entry name" value="GENERAL STRESS PROTEIN 16O"/>
    <property type="match status" value="1"/>
</dbReference>
<reference evidence="6 7" key="1">
    <citation type="journal article" date="2014" name="Genome Announc.">
        <title>Draft Genome Sequence of Lutibaculum baratangense Strain AMV1T, Isolated from a Mud Volcano in Andamans, India.</title>
        <authorList>
            <person name="Singh A."/>
            <person name="Sreenivas A."/>
            <person name="Sathyanarayana Reddy G."/>
            <person name="Pinnaka A.K."/>
            <person name="Shivaji S."/>
        </authorList>
    </citation>
    <scope>NUCLEOTIDE SEQUENCE [LARGE SCALE GENOMIC DNA]</scope>
    <source>
        <strain evidence="6 7">AMV1</strain>
    </source>
</reference>
<organism evidence="6 7">
    <name type="scientific">Lutibaculum baratangense AMV1</name>
    <dbReference type="NCBI Taxonomy" id="631454"/>
    <lineage>
        <taxon>Bacteria</taxon>
        <taxon>Pseudomonadati</taxon>
        <taxon>Pseudomonadota</taxon>
        <taxon>Alphaproteobacteria</taxon>
        <taxon>Hyphomicrobiales</taxon>
        <taxon>Tepidamorphaceae</taxon>
        <taxon>Lutibaculum</taxon>
    </lineage>
</organism>
<evidence type="ECO:0000259" key="5">
    <source>
        <dbReference type="Pfam" id="PF01258"/>
    </source>
</evidence>
<dbReference type="RefSeq" id="WP_023431876.1">
    <property type="nucleotide sequence ID" value="NZ_AWXZ01000020.1"/>
</dbReference>
<accession>V4RQN9</accession>
<comment type="caution">
    <text evidence="6">The sequence shown here is derived from an EMBL/GenBank/DDBJ whole genome shotgun (WGS) entry which is preliminary data.</text>
</comment>
<feature type="zinc finger region" description="dksA C4-type" evidence="4">
    <location>
        <begin position="90"/>
        <end position="114"/>
    </location>
</feature>
<proteinExistence type="predicted"/>
<dbReference type="Pfam" id="PF01258">
    <property type="entry name" value="zf-dskA_traR"/>
    <property type="match status" value="1"/>
</dbReference>
<evidence type="ECO:0000256" key="3">
    <source>
        <dbReference type="ARBA" id="ARBA00022833"/>
    </source>
</evidence>
<dbReference type="AlphaFoldDB" id="V4RQN9"/>
<dbReference type="InterPro" id="IPR000962">
    <property type="entry name" value="Znf_DskA_TraR"/>
</dbReference>
<evidence type="ECO:0000256" key="2">
    <source>
        <dbReference type="ARBA" id="ARBA00022771"/>
    </source>
</evidence>
<dbReference type="GO" id="GO:0008270">
    <property type="term" value="F:zinc ion binding"/>
    <property type="evidence" value="ECO:0007669"/>
    <property type="project" value="UniProtKB-KW"/>
</dbReference>
<gene>
    <name evidence="6" type="ORF">N177_1735</name>
</gene>
<dbReference type="SUPFAM" id="SSF57716">
    <property type="entry name" value="Glucocorticoid receptor-like (DNA-binding domain)"/>
    <property type="match status" value="1"/>
</dbReference>
<sequence length="120" mass="13187">MTDGRGKGPDLAAIRKRIEAELAELQDLSASSAQERAPVRLDQQSVGRLARMDAMQIQAMAKASEVRRAARINRLKAALRDMEEGEYGHCENCGEPIAEGRLKVDPVATLCVPCARLEER</sequence>
<dbReference type="eggNOG" id="COG1734">
    <property type="taxonomic scope" value="Bacteria"/>
</dbReference>
<evidence type="ECO:0000256" key="1">
    <source>
        <dbReference type="ARBA" id="ARBA00022723"/>
    </source>
</evidence>
<evidence type="ECO:0000256" key="4">
    <source>
        <dbReference type="PROSITE-ProRule" id="PRU00510"/>
    </source>
</evidence>
<keyword evidence="7" id="KW-1185">Reference proteome</keyword>
<dbReference type="Proteomes" id="UP000017819">
    <property type="component" value="Unassembled WGS sequence"/>
</dbReference>
<protein>
    <submittedName>
        <fullName evidence="6">Putative dnaK suppressor protein</fullName>
    </submittedName>
</protein>